<dbReference type="AlphaFoldDB" id="A0A2S9H3B7"/>
<dbReference type="OrthoDB" id="9802683at2"/>
<evidence type="ECO:0000256" key="1">
    <source>
        <dbReference type="SAM" id="SignalP"/>
    </source>
</evidence>
<gene>
    <name evidence="3" type="ORF">S2091_0977</name>
</gene>
<feature type="domain" description="Peptidase S53 activation" evidence="2">
    <location>
        <begin position="40"/>
        <end position="178"/>
    </location>
</feature>
<evidence type="ECO:0000259" key="2">
    <source>
        <dbReference type="SMART" id="SM00944"/>
    </source>
</evidence>
<dbReference type="InterPro" id="IPR015366">
    <property type="entry name" value="S53_propep"/>
</dbReference>
<accession>A0A2S9H3B7</accession>
<comment type="caution">
    <text evidence="3">The sequence shown here is derived from an EMBL/GenBank/DDBJ whole genome shotgun (WGS) entry which is preliminary data.</text>
</comment>
<feature type="signal peptide" evidence="1">
    <location>
        <begin position="1"/>
        <end position="22"/>
    </location>
</feature>
<keyword evidence="1" id="KW-0732">Signal</keyword>
<reference evidence="3 4" key="1">
    <citation type="submission" date="2018-02" db="EMBL/GenBank/DDBJ databases">
        <title>Solimicrobium silvestre gen. nov., sp. nov., isolated from alpine forest soil.</title>
        <authorList>
            <person name="Margesin R."/>
            <person name="Albuquerque L."/>
            <person name="Zhang D.-C."/>
            <person name="Froufe H.J.C."/>
            <person name="Severino R."/>
            <person name="Roxo I."/>
            <person name="Egas C."/>
            <person name="Da Costa M.S."/>
        </authorList>
    </citation>
    <scope>NUCLEOTIDE SEQUENCE [LARGE SCALE GENOMIC DNA]</scope>
    <source>
        <strain evidence="3 4">S20-91</strain>
    </source>
</reference>
<dbReference type="CDD" id="cd11377">
    <property type="entry name" value="Pro-peptidase_S53"/>
    <property type="match status" value="1"/>
</dbReference>
<dbReference type="RefSeq" id="WP_105530680.1">
    <property type="nucleotide sequence ID" value="NZ_PUGF01000003.1"/>
</dbReference>
<name>A0A2S9H3B7_9BURK</name>
<evidence type="ECO:0000313" key="4">
    <source>
        <dbReference type="Proteomes" id="UP000237839"/>
    </source>
</evidence>
<dbReference type="GO" id="GO:0008236">
    <property type="term" value="F:serine-type peptidase activity"/>
    <property type="evidence" value="ECO:0007669"/>
    <property type="project" value="InterPro"/>
</dbReference>
<sequence length="189" mass="19765">MKLKTNLITIFATALITHYVVAAAQPNTVWVPIQSHTPDVSMAKPGAVMNADEALHITVSLQVRDKAGLDALTSGVTAGASPAPLTSAQFQSKYAPADDAVSAVVAYLSKNGFSNITVASNHLLITANGNVGAAKSAFHVNMQHFSVGGRDAYANVNDPVVPKELGTIVLAVQGLQNVHMPHTMLKAKE</sequence>
<dbReference type="Pfam" id="PF09286">
    <property type="entry name" value="Pro-kuma_activ"/>
    <property type="match status" value="1"/>
</dbReference>
<dbReference type="Proteomes" id="UP000237839">
    <property type="component" value="Unassembled WGS sequence"/>
</dbReference>
<proteinExistence type="predicted"/>
<dbReference type="SMART" id="SM00944">
    <property type="entry name" value="Pro-kuma_activ"/>
    <property type="match status" value="1"/>
</dbReference>
<dbReference type="SUPFAM" id="SSF54897">
    <property type="entry name" value="Protease propeptides/inhibitors"/>
    <property type="match status" value="1"/>
</dbReference>
<dbReference type="EMBL" id="PUGF01000003">
    <property type="protein sequence ID" value="PRC94356.1"/>
    <property type="molecule type" value="Genomic_DNA"/>
</dbReference>
<feature type="chain" id="PRO_5015504157" evidence="1">
    <location>
        <begin position="23"/>
        <end position="189"/>
    </location>
</feature>
<organism evidence="3 4">
    <name type="scientific">Solimicrobium silvestre</name>
    <dbReference type="NCBI Taxonomy" id="2099400"/>
    <lineage>
        <taxon>Bacteria</taxon>
        <taxon>Pseudomonadati</taxon>
        <taxon>Pseudomonadota</taxon>
        <taxon>Betaproteobacteria</taxon>
        <taxon>Burkholderiales</taxon>
        <taxon>Oxalobacteraceae</taxon>
        <taxon>Solimicrobium</taxon>
    </lineage>
</organism>
<keyword evidence="4" id="KW-1185">Reference proteome</keyword>
<protein>
    <submittedName>
        <fullName evidence="3">Pro-kumamolisin, activation domain</fullName>
    </submittedName>
</protein>
<evidence type="ECO:0000313" key="3">
    <source>
        <dbReference type="EMBL" id="PRC94356.1"/>
    </source>
</evidence>